<sequence length="128" mass="13698">MHSSIVFALAFVSALATASTTPAAPETPVSNKLSAGDSKDDKEWLGWHRPIVRPVVAIPVVPIVPVYRPVYRPVAVVGRPLLRRWEEGAKATDDESKSEYVAAAVGRRGGAVVAAGPRHYEDESKATP</sequence>
<gene>
    <name evidence="2" type="ORF">AaE_014205</name>
</gene>
<feature type="chain" id="PRO_5025549366" description="RxLR effector protein" evidence="1">
    <location>
        <begin position="19"/>
        <end position="128"/>
    </location>
</feature>
<evidence type="ECO:0000313" key="3">
    <source>
        <dbReference type="Proteomes" id="UP000469452"/>
    </source>
</evidence>
<reference evidence="2 3" key="1">
    <citation type="submission" date="2019-06" db="EMBL/GenBank/DDBJ databases">
        <title>Genomics analysis of Aphanomyces spp. identifies a new class of oomycete effector associated with host adaptation.</title>
        <authorList>
            <person name="Gaulin E."/>
        </authorList>
    </citation>
    <scope>NUCLEOTIDE SEQUENCE [LARGE SCALE GENOMIC DNA]</scope>
    <source>
        <strain evidence="2 3">E</strain>
    </source>
</reference>
<dbReference type="AlphaFoldDB" id="A0A6A4ZFK0"/>
<dbReference type="Proteomes" id="UP000469452">
    <property type="component" value="Unassembled WGS sequence"/>
</dbReference>
<proteinExistence type="predicted"/>
<comment type="caution">
    <text evidence="2">The sequence shown here is derived from an EMBL/GenBank/DDBJ whole genome shotgun (WGS) entry which is preliminary data.</text>
</comment>
<dbReference type="VEuPathDB" id="FungiDB:H257_09812"/>
<feature type="signal peptide" evidence="1">
    <location>
        <begin position="1"/>
        <end position="18"/>
    </location>
</feature>
<evidence type="ECO:0000256" key="1">
    <source>
        <dbReference type="SAM" id="SignalP"/>
    </source>
</evidence>
<dbReference type="EMBL" id="VJMI01019840">
    <property type="protein sequence ID" value="KAF0706257.1"/>
    <property type="molecule type" value="Genomic_DNA"/>
</dbReference>
<organism evidence="2 3">
    <name type="scientific">Aphanomyces astaci</name>
    <name type="common">Crayfish plague agent</name>
    <dbReference type="NCBI Taxonomy" id="112090"/>
    <lineage>
        <taxon>Eukaryota</taxon>
        <taxon>Sar</taxon>
        <taxon>Stramenopiles</taxon>
        <taxon>Oomycota</taxon>
        <taxon>Saprolegniomycetes</taxon>
        <taxon>Saprolegniales</taxon>
        <taxon>Verrucalvaceae</taxon>
        <taxon>Aphanomyces</taxon>
    </lineage>
</organism>
<accession>A0A6A4ZFK0</accession>
<name>A0A6A4ZFK0_APHAT</name>
<evidence type="ECO:0000313" key="2">
    <source>
        <dbReference type="EMBL" id="KAF0706257.1"/>
    </source>
</evidence>
<keyword evidence="1" id="KW-0732">Signal</keyword>
<protein>
    <recommendedName>
        <fullName evidence="4">RxLR effector protein</fullName>
    </recommendedName>
</protein>
<evidence type="ECO:0008006" key="4">
    <source>
        <dbReference type="Google" id="ProtNLM"/>
    </source>
</evidence>